<comment type="cofactor">
    <cofactor evidence="1">
        <name>K(+)</name>
        <dbReference type="ChEBI" id="CHEBI:29103"/>
    </cofactor>
</comment>
<evidence type="ECO:0000256" key="3">
    <source>
        <dbReference type="ARBA" id="ARBA00008663"/>
    </source>
</evidence>
<evidence type="ECO:0000256" key="15">
    <source>
        <dbReference type="SAM" id="MobiDB-lite"/>
    </source>
</evidence>
<comment type="catalytic activity">
    <reaction evidence="13 14">
        <text>pyruvate + ATP = phosphoenolpyruvate + ADP + H(+)</text>
        <dbReference type="Rhea" id="RHEA:18157"/>
        <dbReference type="ChEBI" id="CHEBI:15361"/>
        <dbReference type="ChEBI" id="CHEBI:15378"/>
        <dbReference type="ChEBI" id="CHEBI:30616"/>
        <dbReference type="ChEBI" id="CHEBI:58702"/>
        <dbReference type="ChEBI" id="CHEBI:456216"/>
        <dbReference type="EC" id="2.7.1.40"/>
    </reaction>
</comment>
<evidence type="ECO:0000256" key="13">
    <source>
        <dbReference type="ARBA" id="ARBA00048152"/>
    </source>
</evidence>
<evidence type="ECO:0000256" key="6">
    <source>
        <dbReference type="ARBA" id="ARBA00022723"/>
    </source>
</evidence>
<keyword evidence="7" id="KW-0547">Nucleotide-binding</keyword>
<dbReference type="InterPro" id="IPR015813">
    <property type="entry name" value="Pyrv/PenolPyrv_kinase-like_dom"/>
</dbReference>
<dbReference type="PANTHER" id="PTHR11817">
    <property type="entry name" value="PYRUVATE KINASE"/>
    <property type="match status" value="1"/>
</dbReference>
<dbReference type="EC" id="2.7.1.40" evidence="4 14"/>
<dbReference type="InterPro" id="IPR011037">
    <property type="entry name" value="Pyrv_Knase-like_insert_dom_sf"/>
</dbReference>
<keyword evidence="9" id="KW-0067">ATP-binding</keyword>
<keyword evidence="5 14" id="KW-0808">Transferase</keyword>
<evidence type="ECO:0000313" key="19">
    <source>
        <dbReference type="Proteomes" id="UP000247498"/>
    </source>
</evidence>
<dbReference type="GO" id="GO:0004743">
    <property type="term" value="F:pyruvate kinase activity"/>
    <property type="evidence" value="ECO:0007669"/>
    <property type="project" value="UniProtKB-EC"/>
</dbReference>
<evidence type="ECO:0000256" key="1">
    <source>
        <dbReference type="ARBA" id="ARBA00001958"/>
    </source>
</evidence>
<feature type="domain" description="Pyruvate kinase C-terminal" evidence="17">
    <location>
        <begin position="504"/>
        <end position="616"/>
    </location>
</feature>
<evidence type="ECO:0000256" key="10">
    <source>
        <dbReference type="ARBA" id="ARBA00022842"/>
    </source>
</evidence>
<dbReference type="InterPro" id="IPR040442">
    <property type="entry name" value="Pyrv_kinase-like_dom_sf"/>
</dbReference>
<dbReference type="InterPro" id="IPR015806">
    <property type="entry name" value="Pyrv_Knase_insert_dom_sf"/>
</dbReference>
<dbReference type="GO" id="GO:0000287">
    <property type="term" value="F:magnesium ion binding"/>
    <property type="evidence" value="ECO:0007669"/>
    <property type="project" value="InterPro"/>
</dbReference>
<dbReference type="FunCoup" id="A0A2V0P4D2">
    <property type="interactions" value="575"/>
</dbReference>
<evidence type="ECO:0000256" key="2">
    <source>
        <dbReference type="ARBA" id="ARBA00004997"/>
    </source>
</evidence>
<dbReference type="SUPFAM" id="SSF51621">
    <property type="entry name" value="Phosphoenolpyruvate/pyruvate domain"/>
    <property type="match status" value="1"/>
</dbReference>
<comment type="pathway">
    <text evidence="2 14">Carbohydrate degradation; glycolysis; pyruvate from D-glyceraldehyde 3-phosphate: step 5/5.</text>
</comment>
<dbReference type="GO" id="GO:0016301">
    <property type="term" value="F:kinase activity"/>
    <property type="evidence" value="ECO:0007669"/>
    <property type="project" value="UniProtKB-KW"/>
</dbReference>
<keyword evidence="12 18" id="KW-0670">Pyruvate</keyword>
<dbReference type="SUPFAM" id="SSF52935">
    <property type="entry name" value="PK C-terminal domain-like"/>
    <property type="match status" value="1"/>
</dbReference>
<dbReference type="Gene3D" id="3.40.1380.20">
    <property type="entry name" value="Pyruvate kinase, C-terminal domain"/>
    <property type="match status" value="1"/>
</dbReference>
<dbReference type="Pfam" id="PF00224">
    <property type="entry name" value="PK"/>
    <property type="match status" value="1"/>
</dbReference>
<dbReference type="InterPro" id="IPR036918">
    <property type="entry name" value="Pyrv_Knase_C_sf"/>
</dbReference>
<dbReference type="PRINTS" id="PR01050">
    <property type="entry name" value="PYRUVTKNASE"/>
</dbReference>
<keyword evidence="11 14" id="KW-0324">Glycolysis</keyword>
<dbReference type="UniPathway" id="UPA00109">
    <property type="reaction ID" value="UER00188"/>
</dbReference>
<organism evidence="18 19">
    <name type="scientific">Raphidocelis subcapitata</name>
    <dbReference type="NCBI Taxonomy" id="307507"/>
    <lineage>
        <taxon>Eukaryota</taxon>
        <taxon>Viridiplantae</taxon>
        <taxon>Chlorophyta</taxon>
        <taxon>core chlorophytes</taxon>
        <taxon>Chlorophyceae</taxon>
        <taxon>CS clade</taxon>
        <taxon>Sphaeropleales</taxon>
        <taxon>Selenastraceae</taxon>
        <taxon>Raphidocelis</taxon>
    </lineage>
</organism>
<comment type="similarity">
    <text evidence="3 14">Belongs to the pyruvate kinase family.</text>
</comment>
<dbReference type="AlphaFoldDB" id="A0A2V0P4D2"/>
<keyword evidence="8 14" id="KW-0418">Kinase</keyword>
<reference evidence="18 19" key="1">
    <citation type="journal article" date="2018" name="Sci. Rep.">
        <title>Raphidocelis subcapitata (=Pseudokirchneriella subcapitata) provides an insight into genome evolution and environmental adaptations in the Sphaeropleales.</title>
        <authorList>
            <person name="Suzuki S."/>
            <person name="Yamaguchi H."/>
            <person name="Nakajima N."/>
            <person name="Kawachi M."/>
        </authorList>
    </citation>
    <scope>NUCLEOTIDE SEQUENCE [LARGE SCALE GENOMIC DNA]</scope>
    <source>
        <strain evidence="18 19">NIES-35</strain>
    </source>
</reference>
<dbReference type="Proteomes" id="UP000247498">
    <property type="component" value="Unassembled WGS sequence"/>
</dbReference>
<evidence type="ECO:0000259" key="17">
    <source>
        <dbReference type="Pfam" id="PF02887"/>
    </source>
</evidence>
<keyword evidence="10 14" id="KW-0460">Magnesium</keyword>
<keyword evidence="19" id="KW-1185">Reference proteome</keyword>
<keyword evidence="6" id="KW-0479">Metal-binding</keyword>
<dbReference type="GO" id="GO:0005524">
    <property type="term" value="F:ATP binding"/>
    <property type="evidence" value="ECO:0007669"/>
    <property type="project" value="UniProtKB-KW"/>
</dbReference>
<dbReference type="InterPro" id="IPR015793">
    <property type="entry name" value="Pyrv_Knase_brl"/>
</dbReference>
<dbReference type="GO" id="GO:0030955">
    <property type="term" value="F:potassium ion binding"/>
    <property type="evidence" value="ECO:0007669"/>
    <property type="project" value="InterPro"/>
</dbReference>
<proteinExistence type="inferred from homology"/>
<evidence type="ECO:0000259" key="16">
    <source>
        <dbReference type="Pfam" id="PF00224"/>
    </source>
</evidence>
<dbReference type="InterPro" id="IPR001697">
    <property type="entry name" value="Pyr_Knase"/>
</dbReference>
<comment type="caution">
    <text evidence="18">The sequence shown here is derived from an EMBL/GenBank/DDBJ whole genome shotgun (WGS) entry which is preliminary data.</text>
</comment>
<name>A0A2V0P4D2_9CHLO</name>
<feature type="region of interest" description="Disordered" evidence="15">
    <location>
        <begin position="414"/>
        <end position="455"/>
    </location>
</feature>
<dbReference type="OrthoDB" id="108365at2759"/>
<dbReference type="Gene3D" id="3.20.20.60">
    <property type="entry name" value="Phosphoenolpyruvate-binding domains"/>
    <property type="match status" value="1"/>
</dbReference>
<evidence type="ECO:0000256" key="5">
    <source>
        <dbReference type="ARBA" id="ARBA00022679"/>
    </source>
</evidence>
<evidence type="ECO:0000313" key="18">
    <source>
        <dbReference type="EMBL" id="GBF94724.1"/>
    </source>
</evidence>
<dbReference type="EMBL" id="BDRX01000055">
    <property type="protein sequence ID" value="GBF94724.1"/>
    <property type="molecule type" value="Genomic_DNA"/>
</dbReference>
<dbReference type="InterPro" id="IPR015795">
    <property type="entry name" value="Pyrv_Knase_C"/>
</dbReference>
<accession>A0A2V0P4D2</accession>
<evidence type="ECO:0000256" key="9">
    <source>
        <dbReference type="ARBA" id="ARBA00022840"/>
    </source>
</evidence>
<dbReference type="SUPFAM" id="SSF50800">
    <property type="entry name" value="PK beta-barrel domain-like"/>
    <property type="match status" value="1"/>
</dbReference>
<evidence type="ECO:0000256" key="8">
    <source>
        <dbReference type="ARBA" id="ARBA00022777"/>
    </source>
</evidence>
<protein>
    <recommendedName>
        <fullName evidence="4 14">Pyruvate kinase</fullName>
        <ecNumber evidence="4 14">2.7.1.40</ecNumber>
    </recommendedName>
</protein>
<evidence type="ECO:0000256" key="14">
    <source>
        <dbReference type="RuleBase" id="RU000504"/>
    </source>
</evidence>
<gene>
    <name evidence="18" type="ORF">Rsub_07607</name>
</gene>
<evidence type="ECO:0000256" key="12">
    <source>
        <dbReference type="ARBA" id="ARBA00023317"/>
    </source>
</evidence>
<dbReference type="Gene3D" id="2.40.33.10">
    <property type="entry name" value="PK beta-barrel domain-like"/>
    <property type="match status" value="1"/>
</dbReference>
<evidence type="ECO:0000256" key="4">
    <source>
        <dbReference type="ARBA" id="ARBA00012142"/>
    </source>
</evidence>
<dbReference type="InParanoid" id="A0A2V0P4D2"/>
<feature type="domain" description="Pyruvate kinase barrel" evidence="16">
    <location>
        <begin position="30"/>
        <end position="377"/>
    </location>
</feature>
<sequence length="659" mass="71910">MKTKAHFFPDLNLSACLEPADPNDTLSSCTKVVGTIGPACQSVEKLIQMLNDGMCAARIDLTWGPIDYHRRSLDNLQEAMRRTRRLCAIMLDTLGREVMIRRPFRVDPDGWPNQVGQEIEVKAGQKLTLTTRDVECTATVFPITYPRFAEMMEPGDNIYLGRYLVSGADSASLYLEVHEVLNGTDVVCVARNDALLDGLLTLFHVERSTDALLNMQNDLPLLSDYDKECLATLGQEYEIDFVSLSYTRTMDDVVEARDFLDSVGLTATKIFAKLESRQALLNFKGVLNEADGIIISRGNLGLDCLPEKMALIQKTLIQSCNLVGKPVLITRVMDTMAVTPRPTRAEATDVANAVLDGVDGILLGQETLRGGYPVEAVQTVVSICKQAEKVFDHHYHFDHLMDTAVEVEEHYAEAAADAEGGSPLDGSSENLAGLEGGQQQPRHTGARPLHRTQSAESYSSLTLAIKAMTRFGASSHANIQAAAMQHSDSTQRLYAGSPYLSKIESIASSAVRAADKVKASLIVVYTHTGRTAQLVAKYRPPMPILTLVVPRLVSDSLHWRLEGRHNARQCLLTRGLLPLLATPQPHGDAVLEEAITVAARMGIVKPHNHVVAVQRVHDDFCVKIVSVDAVGAGIKRTSLFELQQQARASVNGAAPGAAE</sequence>
<evidence type="ECO:0000256" key="7">
    <source>
        <dbReference type="ARBA" id="ARBA00022741"/>
    </source>
</evidence>
<dbReference type="STRING" id="307507.A0A2V0P4D2"/>
<dbReference type="Pfam" id="PF02887">
    <property type="entry name" value="PK_C"/>
    <property type="match status" value="1"/>
</dbReference>
<evidence type="ECO:0000256" key="11">
    <source>
        <dbReference type="ARBA" id="ARBA00023152"/>
    </source>
</evidence>